<evidence type="ECO:0000313" key="8">
    <source>
        <dbReference type="EMBL" id="HFK19907.1"/>
    </source>
</evidence>
<evidence type="ECO:0000259" key="7">
    <source>
        <dbReference type="Pfam" id="PF02747"/>
    </source>
</evidence>
<evidence type="ECO:0000256" key="3">
    <source>
        <dbReference type="HAMAP-Rule" id="MF_00317"/>
    </source>
</evidence>
<dbReference type="Pfam" id="PF00705">
    <property type="entry name" value="PCNA_N"/>
    <property type="match status" value="1"/>
</dbReference>
<dbReference type="HAMAP" id="MF_00317">
    <property type="entry name" value="DNApol_clamp_arch"/>
    <property type="match status" value="1"/>
</dbReference>
<protein>
    <recommendedName>
        <fullName evidence="3">DNA polymerase sliding clamp</fullName>
    </recommendedName>
    <alternativeName>
        <fullName evidence="3">Proliferating cell nuclear antigen homolog</fullName>
        <shortName evidence="3">PCNA</shortName>
    </alternativeName>
</protein>
<comment type="function">
    <text evidence="3">Sliding clamp subunit that acts as a moving platform for DNA processing. Responsible for tethering the catalytic subunit of DNA polymerase and other proteins to DNA during high-speed replication.</text>
</comment>
<proteinExistence type="inferred from homology"/>
<dbReference type="GO" id="GO:0006272">
    <property type="term" value="P:leading strand elongation"/>
    <property type="evidence" value="ECO:0007669"/>
    <property type="project" value="TreeGrafter"/>
</dbReference>
<evidence type="ECO:0000259" key="6">
    <source>
        <dbReference type="Pfam" id="PF00705"/>
    </source>
</evidence>
<dbReference type="InterPro" id="IPR022659">
    <property type="entry name" value="Pr_cel_nuc_antig_CS"/>
</dbReference>
<dbReference type="InterPro" id="IPR022649">
    <property type="entry name" value="Pr_cel_nuc_antig_C"/>
</dbReference>
<feature type="domain" description="Proliferating cell nuclear antigen PCNA N-terminal" evidence="6">
    <location>
        <begin position="1"/>
        <end position="107"/>
    </location>
</feature>
<comment type="caution">
    <text evidence="8">The sequence shown here is derived from an EMBL/GenBank/DDBJ whole genome shotgun (WGS) entry which is preliminary data.</text>
</comment>
<dbReference type="PROSITE" id="PS01251">
    <property type="entry name" value="PCNA_1"/>
    <property type="match status" value="1"/>
</dbReference>
<dbReference type="InterPro" id="IPR022648">
    <property type="entry name" value="Pr_cel_nuc_antig_N"/>
</dbReference>
<dbReference type="AlphaFoldDB" id="A0A7C3F9P8"/>
<evidence type="ECO:0000256" key="4">
    <source>
        <dbReference type="RuleBase" id="RU003671"/>
    </source>
</evidence>
<organism evidence="8">
    <name type="scientific">Candidatus Methanomethylicus mesodigestus</name>
    <dbReference type="NCBI Taxonomy" id="1867258"/>
    <lineage>
        <taxon>Archaea</taxon>
        <taxon>Thermoproteota</taxon>
        <taxon>Methanosuratincolia</taxon>
        <taxon>Candidatus Methanomethylicales</taxon>
        <taxon>Candidatus Methanomethylicaceae</taxon>
        <taxon>Candidatus Methanomethylicus</taxon>
    </lineage>
</organism>
<dbReference type="PANTHER" id="PTHR11352:SF0">
    <property type="entry name" value="PROLIFERATING CELL NUCLEAR ANTIGEN"/>
    <property type="match status" value="1"/>
</dbReference>
<dbReference type="GO" id="GO:0030337">
    <property type="term" value="F:DNA polymerase processivity factor activity"/>
    <property type="evidence" value="ECO:0007669"/>
    <property type="project" value="UniProtKB-UniRule"/>
</dbReference>
<dbReference type="InterPro" id="IPR000730">
    <property type="entry name" value="Pr_cel_nuc_antig"/>
</dbReference>
<evidence type="ECO:0000256" key="5">
    <source>
        <dbReference type="RuleBase" id="RU003673"/>
    </source>
</evidence>
<comment type="similarity">
    <text evidence="1 3 4">Belongs to the PCNA family.</text>
</comment>
<reference evidence="8" key="1">
    <citation type="journal article" date="2020" name="mSystems">
        <title>Genome- and Community-Level Interaction Insights into Carbon Utilization and Element Cycling Functions of Hydrothermarchaeota in Hydrothermal Sediment.</title>
        <authorList>
            <person name="Zhou Z."/>
            <person name="Liu Y."/>
            <person name="Xu W."/>
            <person name="Pan J."/>
            <person name="Luo Z.H."/>
            <person name="Li M."/>
        </authorList>
    </citation>
    <scope>NUCLEOTIDE SEQUENCE [LARGE SCALE GENOMIC DNA]</scope>
    <source>
        <strain evidence="8">SpSt-468</strain>
    </source>
</reference>
<comment type="subunit">
    <text evidence="3">Homotrimer. The subunits circularize to form a toroid; DNA passes through its center. Replication factor C (RFC) is required to load the toroid on the DNA.</text>
</comment>
<keyword evidence="2 3" id="KW-0238">DNA-binding</keyword>
<dbReference type="PANTHER" id="PTHR11352">
    <property type="entry name" value="PROLIFERATING CELL NUCLEAR ANTIGEN"/>
    <property type="match status" value="1"/>
</dbReference>
<evidence type="ECO:0000256" key="1">
    <source>
        <dbReference type="ARBA" id="ARBA00010462"/>
    </source>
</evidence>
<dbReference type="NCBIfam" id="NF002221">
    <property type="entry name" value="PRK01115.1-4"/>
    <property type="match status" value="1"/>
</dbReference>
<gene>
    <name evidence="3 8" type="primary">pcn</name>
    <name evidence="8" type="ORF">ENS19_01345</name>
</gene>
<dbReference type="GO" id="GO:0006275">
    <property type="term" value="P:regulation of DNA replication"/>
    <property type="evidence" value="ECO:0007669"/>
    <property type="project" value="UniProtKB-UniRule"/>
</dbReference>
<dbReference type="CDD" id="cd00577">
    <property type="entry name" value="PCNA"/>
    <property type="match status" value="1"/>
</dbReference>
<dbReference type="NCBIfam" id="TIGR00590">
    <property type="entry name" value="pcna"/>
    <property type="match status" value="1"/>
</dbReference>
<dbReference type="GO" id="GO:0003677">
    <property type="term" value="F:DNA binding"/>
    <property type="evidence" value="ECO:0007669"/>
    <property type="project" value="UniProtKB-UniRule"/>
</dbReference>
<dbReference type="EMBL" id="DSTX01000001">
    <property type="protein sequence ID" value="HFK19907.1"/>
    <property type="molecule type" value="Genomic_DNA"/>
</dbReference>
<dbReference type="Gene3D" id="3.70.10.10">
    <property type="match status" value="1"/>
</dbReference>
<evidence type="ECO:0000256" key="2">
    <source>
        <dbReference type="ARBA" id="ARBA00023125"/>
    </source>
</evidence>
<dbReference type="InterPro" id="IPR046938">
    <property type="entry name" value="DNA_clamp_sf"/>
</dbReference>
<dbReference type="Pfam" id="PF02747">
    <property type="entry name" value="PCNA_C"/>
    <property type="match status" value="1"/>
</dbReference>
<sequence>MFKAVLADSRVWKSIIDSVSTLVEEGAFIADPSGIKLRAMDPSRVAMVDLELPKAAFEGYDCSAEMPIGVNFEDMKNIMKRAGSNEKLELEKADEEARLKIRFRGKTTRTFSLPLLDLGKEELSAPRIPFNVSIKTPAATLLEAIRDAEVVSDFVKMTADQGVLKVRASGDRGEVDVEITKESGELLSIEMKEPAHALYSLSYLTKMMVASALSEIATLMFSTDMPLRLDFNLSTGGKIVYYLAPRMESD</sequence>
<feature type="domain" description="Proliferating cell nuclear antigen PCNA C-terminal" evidence="7">
    <location>
        <begin position="128"/>
        <end position="245"/>
    </location>
</feature>
<comment type="function">
    <text evidence="5">Sliding clamp subunit. Responsible for tethering the catalytic subunit of DNA polymerase to DNA during high-speed replication.</text>
</comment>
<dbReference type="SUPFAM" id="SSF55979">
    <property type="entry name" value="DNA clamp"/>
    <property type="match status" value="2"/>
</dbReference>
<accession>A0A7C3F9P8</accession>
<keyword evidence="3 4" id="KW-0235">DNA replication</keyword>
<dbReference type="PRINTS" id="PR00339">
    <property type="entry name" value="PCNACYCLIN"/>
</dbReference>
<name>A0A7C3F9P8_9CREN</name>